<proteinExistence type="inferred from homology"/>
<accession>A0A6M9Q4G4</accession>
<dbReference type="KEGG" id="ptrp:DCO17_07580"/>
<dbReference type="RefSeq" id="WP_173956749.1">
    <property type="nucleotide sequence ID" value="NZ_CP028942.1"/>
</dbReference>
<organism evidence="5 6">
    <name type="scientific">Polynucleobacter tropicus</name>
    <dbReference type="NCBI Taxonomy" id="1743174"/>
    <lineage>
        <taxon>Bacteria</taxon>
        <taxon>Pseudomonadati</taxon>
        <taxon>Pseudomonadota</taxon>
        <taxon>Betaproteobacteria</taxon>
        <taxon>Burkholderiales</taxon>
        <taxon>Burkholderiaceae</taxon>
        <taxon>Polynucleobacter</taxon>
    </lineage>
</organism>
<evidence type="ECO:0000313" key="5">
    <source>
        <dbReference type="EMBL" id="QKM65106.1"/>
    </source>
</evidence>
<dbReference type="PANTHER" id="PTHR43046">
    <property type="entry name" value="GDP-MANNOSE MANNOSYL HYDROLASE"/>
    <property type="match status" value="1"/>
</dbReference>
<dbReference type="Gene3D" id="3.90.79.10">
    <property type="entry name" value="Nucleoside Triphosphate Pyrophosphohydrolase"/>
    <property type="match status" value="1"/>
</dbReference>
<dbReference type="SUPFAM" id="SSF55811">
    <property type="entry name" value="Nudix"/>
    <property type="match status" value="1"/>
</dbReference>
<sequence>MNLLEKITPLVRQSNYAEQASVILASSSPCSRLTNEGHITASGLVIQGDRVLLILHPYIKKWFQPGGHIDEGESPIEAAIREVYEETGLVCISAIENPEPIDIDVHEIPANPNKNEGAHLHIDLLYQLKVLREEVPLENITLGWFSFDQIESLRIQRAISRLSA</sequence>
<keyword evidence="6" id="KW-1185">Reference proteome</keyword>
<dbReference type="GO" id="GO:0016787">
    <property type="term" value="F:hydrolase activity"/>
    <property type="evidence" value="ECO:0007669"/>
    <property type="project" value="UniProtKB-KW"/>
</dbReference>
<evidence type="ECO:0000313" key="6">
    <source>
        <dbReference type="Proteomes" id="UP000503312"/>
    </source>
</evidence>
<dbReference type="EMBL" id="CP028942">
    <property type="protein sequence ID" value="QKM65106.1"/>
    <property type="molecule type" value="Genomic_DNA"/>
</dbReference>
<comment type="cofactor">
    <cofactor evidence="1">
        <name>Mg(2+)</name>
        <dbReference type="ChEBI" id="CHEBI:18420"/>
    </cofactor>
</comment>
<evidence type="ECO:0000259" key="4">
    <source>
        <dbReference type="PROSITE" id="PS51462"/>
    </source>
</evidence>
<dbReference type="InterPro" id="IPR000086">
    <property type="entry name" value="NUDIX_hydrolase_dom"/>
</dbReference>
<keyword evidence="2 3" id="KW-0378">Hydrolase</keyword>
<dbReference type="PROSITE" id="PS00893">
    <property type="entry name" value="NUDIX_BOX"/>
    <property type="match status" value="1"/>
</dbReference>
<dbReference type="InterPro" id="IPR020476">
    <property type="entry name" value="Nudix_hydrolase"/>
</dbReference>
<name>A0A6M9Q4G4_9BURK</name>
<dbReference type="PANTHER" id="PTHR43046:SF14">
    <property type="entry name" value="MUTT_NUDIX FAMILY PROTEIN"/>
    <property type="match status" value="1"/>
</dbReference>
<reference evidence="5 6" key="1">
    <citation type="submission" date="2018-04" db="EMBL/GenBank/DDBJ databases">
        <title>Polynucleobacter sp. UH21B genome.</title>
        <authorList>
            <person name="Hahn M.W."/>
        </authorList>
    </citation>
    <scope>NUCLEOTIDE SEQUENCE [LARGE SCALE GENOMIC DNA]</scope>
    <source>
        <strain evidence="5 6">MWH-UH21B</strain>
    </source>
</reference>
<evidence type="ECO:0000256" key="3">
    <source>
        <dbReference type="RuleBase" id="RU003476"/>
    </source>
</evidence>
<feature type="domain" description="Nudix hydrolase" evidence="4">
    <location>
        <begin position="36"/>
        <end position="164"/>
    </location>
</feature>
<dbReference type="CDD" id="cd03674">
    <property type="entry name" value="NUDIX_Hydrolase"/>
    <property type="match status" value="1"/>
</dbReference>
<dbReference type="InterPro" id="IPR015797">
    <property type="entry name" value="NUDIX_hydrolase-like_dom_sf"/>
</dbReference>
<gene>
    <name evidence="5" type="ORF">DCO17_07580</name>
</gene>
<dbReference type="AlphaFoldDB" id="A0A6M9Q4G4"/>
<dbReference type="PROSITE" id="PS51462">
    <property type="entry name" value="NUDIX"/>
    <property type="match status" value="1"/>
</dbReference>
<dbReference type="InterPro" id="IPR020084">
    <property type="entry name" value="NUDIX_hydrolase_CS"/>
</dbReference>
<dbReference type="Pfam" id="PF00293">
    <property type="entry name" value="NUDIX"/>
    <property type="match status" value="1"/>
</dbReference>
<comment type="similarity">
    <text evidence="3">Belongs to the Nudix hydrolase family.</text>
</comment>
<dbReference type="PRINTS" id="PR00502">
    <property type="entry name" value="NUDIXFAMILY"/>
</dbReference>
<evidence type="ECO:0000256" key="1">
    <source>
        <dbReference type="ARBA" id="ARBA00001946"/>
    </source>
</evidence>
<dbReference type="Proteomes" id="UP000503312">
    <property type="component" value="Chromosome"/>
</dbReference>
<protein>
    <submittedName>
        <fullName evidence="5">NUDIX hydrolase</fullName>
    </submittedName>
</protein>
<evidence type="ECO:0000256" key="2">
    <source>
        <dbReference type="ARBA" id="ARBA00022801"/>
    </source>
</evidence>